<feature type="domain" description="N-acetyltransferase" evidence="3">
    <location>
        <begin position="6"/>
        <end position="156"/>
    </location>
</feature>
<accession>A0A3B0RUA7</accession>
<dbReference type="AlphaFoldDB" id="A0A3B0RUA7"/>
<evidence type="ECO:0000256" key="1">
    <source>
        <dbReference type="ARBA" id="ARBA00022679"/>
    </source>
</evidence>
<dbReference type="CDD" id="cd04301">
    <property type="entry name" value="NAT_SF"/>
    <property type="match status" value="2"/>
</dbReference>
<dbReference type="InterPro" id="IPR000182">
    <property type="entry name" value="GNAT_dom"/>
</dbReference>
<dbReference type="InterPro" id="IPR050832">
    <property type="entry name" value="Bact_Acetyltransf"/>
</dbReference>
<dbReference type="GO" id="GO:0016747">
    <property type="term" value="F:acyltransferase activity, transferring groups other than amino-acyl groups"/>
    <property type="evidence" value="ECO:0007669"/>
    <property type="project" value="InterPro"/>
</dbReference>
<dbReference type="PANTHER" id="PTHR43877:SF2">
    <property type="entry name" value="AMINOALKYLPHOSPHONATE N-ACETYLTRANSFERASE-RELATED"/>
    <property type="match status" value="1"/>
</dbReference>
<evidence type="ECO:0000256" key="2">
    <source>
        <dbReference type="ARBA" id="ARBA00023315"/>
    </source>
</evidence>
<feature type="domain" description="N-acetyltransferase" evidence="3">
    <location>
        <begin position="183"/>
        <end position="325"/>
    </location>
</feature>
<gene>
    <name evidence="4" type="ORF">MNBD_ALPHA02-1528</name>
</gene>
<dbReference type="PANTHER" id="PTHR43877">
    <property type="entry name" value="AMINOALKYLPHOSPHONATE N-ACETYLTRANSFERASE-RELATED-RELATED"/>
    <property type="match status" value="1"/>
</dbReference>
<dbReference type="Pfam" id="PF00583">
    <property type="entry name" value="Acetyltransf_1"/>
    <property type="match status" value="2"/>
</dbReference>
<organism evidence="4">
    <name type="scientific">hydrothermal vent metagenome</name>
    <dbReference type="NCBI Taxonomy" id="652676"/>
    <lineage>
        <taxon>unclassified sequences</taxon>
        <taxon>metagenomes</taxon>
        <taxon>ecological metagenomes</taxon>
    </lineage>
</organism>
<sequence length="325" mass="36053">MTEFEGMMRPLTAGDLSQVIDIDENNTGRSRKGFFEKRVAAALKEPKRYVFIAYENDGAVQGYLLARLQKGEFGGESTVAVVDDIGVSSAAQGKGIGRHLMAELKSIVQKKDIHEIRSQADWNDQNILHFFAASGFDLAPRYIYERDAAYMDREVIEEDDEPFEVDFSDPSGDDSMALSRDKVPCRSLKENDLAALIKIDGKIMGYDRTSYYERKMKEIMQESGIRVSLVAELDDHVVGFVMARVDFGEFGQTEPSAIIDTLGVDPAYAHKHVGSALLSQLMANLTVLRTDRVRTEVGAKQLALQGFLQNNGFGTAQSLSLTMTV</sequence>
<name>A0A3B0RUA7_9ZZZZ</name>
<reference evidence="4" key="1">
    <citation type="submission" date="2018-06" db="EMBL/GenBank/DDBJ databases">
        <authorList>
            <person name="Zhirakovskaya E."/>
        </authorList>
    </citation>
    <scope>NUCLEOTIDE SEQUENCE</scope>
</reference>
<dbReference type="EMBL" id="UOED01000096">
    <property type="protein sequence ID" value="VAV95052.1"/>
    <property type="molecule type" value="Genomic_DNA"/>
</dbReference>
<evidence type="ECO:0000259" key="3">
    <source>
        <dbReference type="PROSITE" id="PS51186"/>
    </source>
</evidence>
<protein>
    <recommendedName>
        <fullName evidence="3">N-acetyltransferase domain-containing protein</fullName>
    </recommendedName>
</protein>
<evidence type="ECO:0000313" key="4">
    <source>
        <dbReference type="EMBL" id="VAV95052.1"/>
    </source>
</evidence>
<dbReference type="PROSITE" id="PS51186">
    <property type="entry name" value="GNAT"/>
    <property type="match status" value="2"/>
</dbReference>
<dbReference type="InterPro" id="IPR016181">
    <property type="entry name" value="Acyl_CoA_acyltransferase"/>
</dbReference>
<dbReference type="Gene3D" id="3.40.630.30">
    <property type="match status" value="2"/>
</dbReference>
<proteinExistence type="predicted"/>
<keyword evidence="2" id="KW-0012">Acyltransferase</keyword>
<dbReference type="SUPFAM" id="SSF55729">
    <property type="entry name" value="Acyl-CoA N-acyltransferases (Nat)"/>
    <property type="match status" value="2"/>
</dbReference>
<keyword evidence="1" id="KW-0808">Transferase</keyword>